<feature type="region of interest" description="Disordered" evidence="1">
    <location>
        <begin position="159"/>
        <end position="179"/>
    </location>
</feature>
<evidence type="ECO:0000256" key="1">
    <source>
        <dbReference type="SAM" id="MobiDB-lite"/>
    </source>
</evidence>
<accession>A0ABW7Y7G1</accession>
<evidence type="ECO:0000313" key="3">
    <source>
        <dbReference type="EMBL" id="MFI5677852.1"/>
    </source>
</evidence>
<keyword evidence="4" id="KW-1185">Reference proteome</keyword>
<evidence type="ECO:0000256" key="2">
    <source>
        <dbReference type="SAM" id="Phobius"/>
    </source>
</evidence>
<proteinExistence type="predicted"/>
<keyword evidence="2" id="KW-1133">Transmembrane helix</keyword>
<keyword evidence="2" id="KW-0472">Membrane</keyword>
<feature type="transmembrane region" description="Helical" evidence="2">
    <location>
        <begin position="98"/>
        <end position="117"/>
    </location>
</feature>
<organism evidence="3 4">
    <name type="scientific">Streptomyces cellulosae</name>
    <dbReference type="NCBI Taxonomy" id="1968"/>
    <lineage>
        <taxon>Bacteria</taxon>
        <taxon>Bacillati</taxon>
        <taxon>Actinomycetota</taxon>
        <taxon>Actinomycetes</taxon>
        <taxon>Kitasatosporales</taxon>
        <taxon>Streptomycetaceae</taxon>
        <taxon>Streptomyces</taxon>
    </lineage>
</organism>
<evidence type="ECO:0008006" key="5">
    <source>
        <dbReference type="Google" id="ProtNLM"/>
    </source>
</evidence>
<reference evidence="3 4" key="1">
    <citation type="submission" date="2024-10" db="EMBL/GenBank/DDBJ databases">
        <title>The Natural Products Discovery Center: Release of the First 8490 Sequenced Strains for Exploring Actinobacteria Biosynthetic Diversity.</title>
        <authorList>
            <person name="Kalkreuter E."/>
            <person name="Kautsar S.A."/>
            <person name="Yang D."/>
            <person name="Bader C.D."/>
            <person name="Teijaro C.N."/>
            <person name="Fluegel L."/>
            <person name="Davis C.M."/>
            <person name="Simpson J.R."/>
            <person name="Lauterbach L."/>
            <person name="Steele A.D."/>
            <person name="Gui C."/>
            <person name="Meng S."/>
            <person name="Li G."/>
            <person name="Viehrig K."/>
            <person name="Ye F."/>
            <person name="Su P."/>
            <person name="Kiefer A.F."/>
            <person name="Nichols A."/>
            <person name="Cepeda A.J."/>
            <person name="Yan W."/>
            <person name="Fan B."/>
            <person name="Jiang Y."/>
            <person name="Adhikari A."/>
            <person name="Zheng C.-J."/>
            <person name="Schuster L."/>
            <person name="Cowan T.M."/>
            <person name="Smanski M.J."/>
            <person name="Chevrette M.G."/>
            <person name="De Carvalho L.P.S."/>
            <person name="Shen B."/>
        </authorList>
    </citation>
    <scope>NUCLEOTIDE SEQUENCE [LARGE SCALE GENOMIC DNA]</scope>
    <source>
        <strain evidence="3 4">NPDC051599</strain>
    </source>
</reference>
<feature type="compositionally biased region" description="Low complexity" evidence="1">
    <location>
        <begin position="170"/>
        <end position="179"/>
    </location>
</feature>
<sequence>MDRLVHHEMRSSLSALLAVVVGAVVVGLARGFPSTPIREETALFIAIVLGLLVLFTLLKATRIRWFSGVREWDAATAVDPETALPTQDFWHDEPVDPVLLLILLVPALFVALVWEPWMIAMPLWPTVEWAAQAALVAYWERRNGRQLWRGRVRSRPRELSYSSVSPPAPARTATDAPRA</sequence>
<name>A0ABW7Y7G1_STRCE</name>
<evidence type="ECO:0000313" key="4">
    <source>
        <dbReference type="Proteomes" id="UP001612415"/>
    </source>
</evidence>
<protein>
    <recommendedName>
        <fullName evidence="5">Integral membrane protein</fullName>
    </recommendedName>
</protein>
<comment type="caution">
    <text evidence="3">The sequence shown here is derived from an EMBL/GenBank/DDBJ whole genome shotgun (WGS) entry which is preliminary data.</text>
</comment>
<feature type="transmembrane region" description="Helical" evidence="2">
    <location>
        <begin position="41"/>
        <end position="58"/>
    </location>
</feature>
<keyword evidence="2" id="KW-0812">Transmembrane</keyword>
<dbReference type="EMBL" id="JBITDC010000009">
    <property type="protein sequence ID" value="MFI5677852.1"/>
    <property type="molecule type" value="Genomic_DNA"/>
</dbReference>
<gene>
    <name evidence="3" type="ORF">ACIA8P_24815</name>
</gene>
<dbReference type="Proteomes" id="UP001612415">
    <property type="component" value="Unassembled WGS sequence"/>
</dbReference>
<dbReference type="RefSeq" id="WP_398658444.1">
    <property type="nucleotide sequence ID" value="NZ_JBITDC010000009.1"/>
</dbReference>